<evidence type="ECO:0000313" key="6">
    <source>
        <dbReference type="Proteomes" id="UP000216885"/>
    </source>
</evidence>
<dbReference type="SMART" id="SM00796">
    <property type="entry name" value="AHS1"/>
    <property type="match status" value="1"/>
</dbReference>
<keyword evidence="2 5" id="KW-0378">Hydrolase</keyword>
<comment type="caution">
    <text evidence="5">The sequence shown here is derived from an EMBL/GenBank/DDBJ whole genome shotgun (WGS) entry which is preliminary data.</text>
</comment>
<evidence type="ECO:0000259" key="4">
    <source>
        <dbReference type="SMART" id="SM00796"/>
    </source>
</evidence>
<dbReference type="EMBL" id="NEVQ01000003">
    <property type="protein sequence ID" value="OZI64705.1"/>
    <property type="molecule type" value="Genomic_DNA"/>
</dbReference>
<dbReference type="InterPro" id="IPR010016">
    <property type="entry name" value="PxpB"/>
</dbReference>
<dbReference type="AlphaFoldDB" id="A0A261USR8"/>
<feature type="domain" description="Carboxyltransferase" evidence="4">
    <location>
        <begin position="13"/>
        <end position="217"/>
    </location>
</feature>
<evidence type="ECO:0000256" key="2">
    <source>
        <dbReference type="ARBA" id="ARBA00022801"/>
    </source>
</evidence>
<evidence type="ECO:0000256" key="3">
    <source>
        <dbReference type="ARBA" id="ARBA00022840"/>
    </source>
</evidence>
<dbReference type="PANTHER" id="PTHR34698">
    <property type="entry name" value="5-OXOPROLINASE SUBUNIT B"/>
    <property type="match status" value="1"/>
</dbReference>
<dbReference type="Pfam" id="PF02682">
    <property type="entry name" value="CT_C_D"/>
    <property type="match status" value="1"/>
</dbReference>
<dbReference type="Gene3D" id="3.30.1360.40">
    <property type="match status" value="1"/>
</dbReference>
<reference evidence="5 6" key="1">
    <citation type="submission" date="2017-05" db="EMBL/GenBank/DDBJ databases">
        <title>Complete and WGS of Bordetella genogroups.</title>
        <authorList>
            <person name="Spilker T."/>
            <person name="LiPuma J."/>
        </authorList>
    </citation>
    <scope>NUCLEOTIDE SEQUENCE [LARGE SCALE GENOMIC DNA]</scope>
    <source>
        <strain evidence="5 6">AU9919</strain>
    </source>
</reference>
<name>A0A261USR8_9BORD</name>
<dbReference type="SUPFAM" id="SSF160467">
    <property type="entry name" value="PH0987 N-terminal domain-like"/>
    <property type="match status" value="1"/>
</dbReference>
<dbReference type="SUPFAM" id="SSF50891">
    <property type="entry name" value="Cyclophilin-like"/>
    <property type="match status" value="1"/>
</dbReference>
<dbReference type="RefSeq" id="WP_254923886.1">
    <property type="nucleotide sequence ID" value="NZ_NEVO01000002.1"/>
</dbReference>
<evidence type="ECO:0000256" key="1">
    <source>
        <dbReference type="ARBA" id="ARBA00022741"/>
    </source>
</evidence>
<keyword evidence="1" id="KW-0547">Nucleotide-binding</keyword>
<dbReference type="Gene3D" id="2.40.100.10">
    <property type="entry name" value="Cyclophilin-like"/>
    <property type="match status" value="1"/>
</dbReference>
<keyword evidence="3" id="KW-0067">ATP-binding</keyword>
<dbReference type="NCBIfam" id="TIGR00370">
    <property type="entry name" value="5-oxoprolinase subunit PxpB"/>
    <property type="match status" value="1"/>
</dbReference>
<sequence>MNESPLTSSSAAWRIQPQGDRCLMIYFGDQIDMSIGRLCLAAANLLRQAELPGVTDVVPSFIALAVHYQPNGRHGPRYAELAAQIERILSQGITPDTQTGGDVEIPVCYGGEYGPDLDEVARHAGISTDEVIALHTQPGNLVFMLGFAPGLPYIGVHDERLNIPRRASPRTAVPPGSVAVANRQSVLYPSRLPGGWNIIGATPLSLFDPARTPSTLMQPGDRVRFVPIDAAEFDRLRETKR</sequence>
<dbReference type="InterPro" id="IPR003833">
    <property type="entry name" value="CT_C_D"/>
</dbReference>
<organism evidence="5 6">
    <name type="scientific">Bordetella genomosp. 4</name>
    <dbReference type="NCBI Taxonomy" id="463044"/>
    <lineage>
        <taxon>Bacteria</taxon>
        <taxon>Pseudomonadati</taxon>
        <taxon>Pseudomonadota</taxon>
        <taxon>Betaproteobacteria</taxon>
        <taxon>Burkholderiales</taxon>
        <taxon>Alcaligenaceae</taxon>
        <taxon>Bordetella</taxon>
    </lineage>
</organism>
<dbReference type="InterPro" id="IPR029000">
    <property type="entry name" value="Cyclophilin-like_dom_sf"/>
</dbReference>
<proteinExistence type="predicted"/>
<evidence type="ECO:0000313" key="5">
    <source>
        <dbReference type="EMBL" id="OZI64705.1"/>
    </source>
</evidence>
<dbReference type="GO" id="GO:0016787">
    <property type="term" value="F:hydrolase activity"/>
    <property type="evidence" value="ECO:0007669"/>
    <property type="project" value="UniProtKB-KW"/>
</dbReference>
<dbReference type="GO" id="GO:0005524">
    <property type="term" value="F:ATP binding"/>
    <property type="evidence" value="ECO:0007669"/>
    <property type="project" value="UniProtKB-KW"/>
</dbReference>
<gene>
    <name evidence="5" type="ORF">CAL20_03400</name>
</gene>
<protein>
    <submittedName>
        <fullName evidence="5">Allophanate hydrolase</fullName>
    </submittedName>
</protein>
<keyword evidence="6" id="KW-1185">Reference proteome</keyword>
<dbReference type="Proteomes" id="UP000216885">
    <property type="component" value="Unassembled WGS sequence"/>
</dbReference>
<dbReference type="PANTHER" id="PTHR34698:SF2">
    <property type="entry name" value="5-OXOPROLINASE SUBUNIT B"/>
    <property type="match status" value="1"/>
</dbReference>
<accession>A0A261USR8</accession>